<accession>A0ABQ7E6V6</accession>
<feature type="compositionally biased region" description="Acidic residues" evidence="3">
    <location>
        <begin position="46"/>
        <end position="67"/>
    </location>
</feature>
<feature type="compositionally biased region" description="Low complexity" evidence="3">
    <location>
        <begin position="68"/>
        <end position="78"/>
    </location>
</feature>
<organism evidence="4 5">
    <name type="scientific">Brassica cretica</name>
    <name type="common">Mustard</name>
    <dbReference type="NCBI Taxonomy" id="69181"/>
    <lineage>
        <taxon>Eukaryota</taxon>
        <taxon>Viridiplantae</taxon>
        <taxon>Streptophyta</taxon>
        <taxon>Embryophyta</taxon>
        <taxon>Tracheophyta</taxon>
        <taxon>Spermatophyta</taxon>
        <taxon>Magnoliopsida</taxon>
        <taxon>eudicotyledons</taxon>
        <taxon>Gunneridae</taxon>
        <taxon>Pentapetalae</taxon>
        <taxon>rosids</taxon>
        <taxon>malvids</taxon>
        <taxon>Brassicales</taxon>
        <taxon>Brassicaceae</taxon>
        <taxon>Brassiceae</taxon>
        <taxon>Brassica</taxon>
    </lineage>
</organism>
<dbReference type="Proteomes" id="UP000266723">
    <property type="component" value="Unassembled WGS sequence"/>
</dbReference>
<dbReference type="PANTHER" id="PTHR21250">
    <property type="entry name" value="PRE-RRNA-PROCESSING PROTEIN TSR2 HOMOLOG"/>
    <property type="match status" value="1"/>
</dbReference>
<reference evidence="4 5" key="1">
    <citation type="journal article" date="2020" name="BMC Genomics">
        <title>Intraspecific diversification of the crop wild relative Brassica cretica Lam. using demographic model selection.</title>
        <authorList>
            <person name="Kioukis A."/>
            <person name="Michalopoulou V.A."/>
            <person name="Briers L."/>
            <person name="Pirintsos S."/>
            <person name="Studholme D.J."/>
            <person name="Pavlidis P."/>
            <person name="Sarris P.F."/>
        </authorList>
    </citation>
    <scope>NUCLEOTIDE SEQUENCE [LARGE SCALE GENOMIC DNA]</scope>
    <source>
        <strain evidence="5">cv. PFS-1207/04</strain>
    </source>
</reference>
<evidence type="ECO:0000256" key="3">
    <source>
        <dbReference type="SAM" id="MobiDB-lite"/>
    </source>
</evidence>
<evidence type="ECO:0008006" key="6">
    <source>
        <dbReference type="Google" id="ProtNLM"/>
    </source>
</evidence>
<keyword evidence="5" id="KW-1185">Reference proteome</keyword>
<gene>
    <name evidence="4" type="ORF">DY000_02025860</name>
</gene>
<name>A0ABQ7E6V6_BRACR</name>
<comment type="similarity">
    <text evidence="1">Belongs to the TSR2 family.</text>
</comment>
<feature type="region of interest" description="Disordered" evidence="3">
    <location>
        <begin position="46"/>
        <end position="112"/>
    </location>
</feature>
<evidence type="ECO:0000256" key="1">
    <source>
        <dbReference type="ARBA" id="ARBA00006524"/>
    </source>
</evidence>
<protein>
    <recommendedName>
        <fullName evidence="6">Pre-rRNA-processing protein TSR2 homolog</fullName>
    </recommendedName>
</protein>
<proteinExistence type="inferred from homology"/>
<dbReference type="InterPro" id="IPR019398">
    <property type="entry name" value="Pre-rRNA_process_TSR2"/>
</dbReference>
<evidence type="ECO:0000256" key="2">
    <source>
        <dbReference type="ARBA" id="ARBA00022552"/>
    </source>
</evidence>
<dbReference type="EMBL" id="QGKV02000299">
    <property type="protein sequence ID" value="KAF3592561.1"/>
    <property type="molecule type" value="Genomic_DNA"/>
</dbReference>
<sequence length="112" mass="12683">MLLCRSNNGLADILENGLYELNTVADDGSLEEVTETLLDWYYECLEGNEDDKESDDDDDDEDEDTNMNDDQTTDMMVDASEQKPEAVPVDEPIADDGWTTVPCRKNKGKRRN</sequence>
<evidence type="ECO:0000313" key="4">
    <source>
        <dbReference type="EMBL" id="KAF3592561.1"/>
    </source>
</evidence>
<evidence type="ECO:0000313" key="5">
    <source>
        <dbReference type="Proteomes" id="UP000266723"/>
    </source>
</evidence>
<keyword evidence="2" id="KW-0698">rRNA processing</keyword>
<comment type="caution">
    <text evidence="4">The sequence shown here is derived from an EMBL/GenBank/DDBJ whole genome shotgun (WGS) entry which is preliminary data.</text>
</comment>